<dbReference type="PROSITE" id="PS50006">
    <property type="entry name" value="FHA_DOMAIN"/>
    <property type="match status" value="1"/>
</dbReference>
<dbReference type="GO" id="GO:0044545">
    <property type="term" value="C:NSL complex"/>
    <property type="evidence" value="ECO:0007669"/>
    <property type="project" value="TreeGrafter"/>
</dbReference>
<dbReference type="PANTHER" id="PTHR13233">
    <property type="entry name" value="MICROSPHERULE PROTEIN 1"/>
    <property type="match status" value="1"/>
</dbReference>
<dbReference type="InterPro" id="IPR000253">
    <property type="entry name" value="FHA_dom"/>
</dbReference>
<evidence type="ECO:0000256" key="1">
    <source>
        <dbReference type="SAM" id="MobiDB-lite"/>
    </source>
</evidence>
<dbReference type="Proteomes" id="UP001454036">
    <property type="component" value="Unassembled WGS sequence"/>
</dbReference>
<dbReference type="PANTHER" id="PTHR13233:SF0">
    <property type="entry name" value="MICROSPHERULE PROTEIN 1"/>
    <property type="match status" value="1"/>
</dbReference>
<comment type="caution">
    <text evidence="3">The sequence shown here is derived from an EMBL/GenBank/DDBJ whole genome shotgun (WGS) entry which is preliminary data.</text>
</comment>
<evidence type="ECO:0000313" key="3">
    <source>
        <dbReference type="EMBL" id="GAA0155264.1"/>
    </source>
</evidence>
<dbReference type="GO" id="GO:0045944">
    <property type="term" value="P:positive regulation of transcription by RNA polymerase II"/>
    <property type="evidence" value="ECO:0007669"/>
    <property type="project" value="TreeGrafter"/>
</dbReference>
<dbReference type="SUPFAM" id="SSF49879">
    <property type="entry name" value="SMAD/FHA domain"/>
    <property type="match status" value="1"/>
</dbReference>
<dbReference type="SMART" id="SM00240">
    <property type="entry name" value="FHA"/>
    <property type="match status" value="1"/>
</dbReference>
<gene>
    <name evidence="3" type="ORF">LIER_13030</name>
</gene>
<dbReference type="EMBL" id="BAABME010002582">
    <property type="protein sequence ID" value="GAA0155264.1"/>
    <property type="molecule type" value="Genomic_DNA"/>
</dbReference>
<protein>
    <recommendedName>
        <fullName evidence="2">FHA domain-containing protein</fullName>
    </recommendedName>
</protein>
<dbReference type="InterPro" id="IPR037912">
    <property type="entry name" value="MCRS1"/>
</dbReference>
<dbReference type="GO" id="GO:0071339">
    <property type="term" value="C:MLL1 complex"/>
    <property type="evidence" value="ECO:0007669"/>
    <property type="project" value="InterPro"/>
</dbReference>
<evidence type="ECO:0000259" key="2">
    <source>
        <dbReference type="PROSITE" id="PS50006"/>
    </source>
</evidence>
<dbReference type="CDD" id="cd22687">
    <property type="entry name" value="FHA_MCRS1"/>
    <property type="match status" value="1"/>
</dbReference>
<accession>A0AAV3PU54</accession>
<dbReference type="Pfam" id="PF13325">
    <property type="entry name" value="MCRS_N"/>
    <property type="match status" value="1"/>
</dbReference>
<dbReference type="GO" id="GO:0002151">
    <property type="term" value="F:G-quadruplex RNA binding"/>
    <property type="evidence" value="ECO:0007669"/>
    <property type="project" value="InterPro"/>
</dbReference>
<reference evidence="3 4" key="1">
    <citation type="submission" date="2024-01" db="EMBL/GenBank/DDBJ databases">
        <title>The complete chloroplast genome sequence of Lithospermum erythrorhizon: insights into the phylogenetic relationship among Boraginaceae species and the maternal lineages of purple gromwells.</title>
        <authorList>
            <person name="Okada T."/>
            <person name="Watanabe K."/>
        </authorList>
    </citation>
    <scope>NUCLEOTIDE SEQUENCE [LARGE SCALE GENOMIC DNA]</scope>
</reference>
<feature type="region of interest" description="Disordered" evidence="1">
    <location>
        <begin position="573"/>
        <end position="606"/>
    </location>
</feature>
<dbReference type="InterPro" id="IPR008984">
    <property type="entry name" value="SMAD_FHA_dom_sf"/>
</dbReference>
<organism evidence="3 4">
    <name type="scientific">Lithospermum erythrorhizon</name>
    <name type="common">Purple gromwell</name>
    <name type="synonym">Lithospermum officinale var. erythrorhizon</name>
    <dbReference type="NCBI Taxonomy" id="34254"/>
    <lineage>
        <taxon>Eukaryota</taxon>
        <taxon>Viridiplantae</taxon>
        <taxon>Streptophyta</taxon>
        <taxon>Embryophyta</taxon>
        <taxon>Tracheophyta</taxon>
        <taxon>Spermatophyta</taxon>
        <taxon>Magnoliopsida</taxon>
        <taxon>eudicotyledons</taxon>
        <taxon>Gunneridae</taxon>
        <taxon>Pentapetalae</taxon>
        <taxon>asterids</taxon>
        <taxon>lamiids</taxon>
        <taxon>Boraginales</taxon>
        <taxon>Boraginaceae</taxon>
        <taxon>Boraginoideae</taxon>
        <taxon>Lithospermeae</taxon>
        <taxon>Lithospermum</taxon>
    </lineage>
</organism>
<feature type="compositionally biased region" description="Polar residues" evidence="1">
    <location>
        <begin position="584"/>
        <end position="601"/>
    </location>
</feature>
<dbReference type="Pfam" id="PF00498">
    <property type="entry name" value="FHA"/>
    <property type="match status" value="1"/>
</dbReference>
<dbReference type="GO" id="GO:0031011">
    <property type="term" value="C:Ino80 complex"/>
    <property type="evidence" value="ECO:0007669"/>
    <property type="project" value="InterPro"/>
</dbReference>
<dbReference type="Gene3D" id="2.60.200.20">
    <property type="match status" value="1"/>
</dbReference>
<keyword evidence="4" id="KW-1185">Reference proteome</keyword>
<proteinExistence type="predicted"/>
<dbReference type="InterPro" id="IPR025999">
    <property type="entry name" value="MCRS_N"/>
</dbReference>
<evidence type="ECO:0000313" key="4">
    <source>
        <dbReference type="Proteomes" id="UP001454036"/>
    </source>
</evidence>
<dbReference type="AlphaFoldDB" id="A0AAV3PU54"/>
<name>A0AAV3PU54_LITER</name>
<sequence length="914" mass="100780">METAAPVSATWTPEDDLLLKNAIEAGASLEALGKGAVRFSRRFTFKELRDRWYYLLYDPDVSAHSSVHMFELELSGFTPSSKSIKTENYKGHKDVPEKRKRNIRKQYYAMRKRLRSEFFSSPDFGFLNENIIPDCNGHGSNMREPHDGKFISDSLGLQKADLDILRNVFPETVRDYDSSALGGLNNACSAECRNTIGNDYPNRIFRNEFPPDPSLSREGERDPSVPDVKCYEISSAAKSNAPTTCKFRADNESGHLQVLPGKRLFGSFGKKQLYACDPGPDNPHSSCGFGGSQLLNSPKVEANSPLQATGCSSPQPIWKTMEDFSVPSMPVCMGNQDTAQVVATLLPDDDSGKGMRASVFDIVQSGPFLGLEHGSNNFMHAPVTSDGDFMDISDSLLNLSNEDEMPFSDVNEKEAVDKIVNDNVNLVVQSSTGAVQGEDRVKLEPEMFSGESSIILQNSPRAVQLEDTIKCEHDLVMVEELNERTPIDLHRVKMEAVPLSLLDGHNEVHNLEGNPPIAPQGDGSIPSSAVNVESRELDNGFSFCSLNTEDPDIPCNDDIFLLIHPSPVFASSTSPPFSGDAMSPPSNSKGKIVEQQMNSSNNEKDSSQFFKWHQTVKPSCSLDAHLPNPHLSSVSKSKLLDAARAGAPPANSSRSIIDSSVNKLCNATSNPSTNRLSGKEIMRDQLKDGNTGAPFLEMTQYAEAVTESAIITTFSDPEESGNDDGVPYPSDVEAVILGLDLDPPEEESCISKQAFRFPPEDTKTIVRLEQCARSCLQRTLTNQGAFAILYGRHLRQYIRKTEVVLGRSTDDLEVDIDLSKEGRANKISRRQAIIKMEVDGCFFLKNIGKGAISVNGKSVYTKQSLILRSGCLIEISRMSFAFEINQKYVRRHMDATARKITEKNKFDWSSDDIS</sequence>
<feature type="domain" description="FHA" evidence="2">
    <location>
        <begin position="803"/>
        <end position="859"/>
    </location>
</feature>